<dbReference type="Gene3D" id="1.10.10.10">
    <property type="entry name" value="Winged helix-like DNA-binding domain superfamily/Winged helix DNA-binding domain"/>
    <property type="match status" value="1"/>
</dbReference>
<dbReference type="RefSeq" id="WP_149812633.1">
    <property type="nucleotide sequence ID" value="NZ_VUKA01000005.1"/>
</dbReference>
<evidence type="ECO:0000313" key="5">
    <source>
        <dbReference type="EMBL" id="KAA2213017.1"/>
    </source>
</evidence>
<dbReference type="InterPro" id="IPR011663">
    <property type="entry name" value="UTRA"/>
</dbReference>
<keyword evidence="1" id="KW-0805">Transcription regulation</keyword>
<keyword evidence="6" id="KW-1185">Reference proteome</keyword>
<dbReference type="InterPro" id="IPR028978">
    <property type="entry name" value="Chorismate_lyase_/UTRA_dom_sf"/>
</dbReference>
<evidence type="ECO:0000256" key="1">
    <source>
        <dbReference type="ARBA" id="ARBA00023015"/>
    </source>
</evidence>
<evidence type="ECO:0000256" key="2">
    <source>
        <dbReference type="ARBA" id="ARBA00023125"/>
    </source>
</evidence>
<dbReference type="GO" id="GO:0003700">
    <property type="term" value="F:DNA-binding transcription factor activity"/>
    <property type="evidence" value="ECO:0007669"/>
    <property type="project" value="InterPro"/>
</dbReference>
<proteinExistence type="predicted"/>
<protein>
    <submittedName>
        <fullName evidence="5">GntR family transcriptional regulator</fullName>
    </submittedName>
</protein>
<dbReference type="GO" id="GO:0045892">
    <property type="term" value="P:negative regulation of DNA-templated transcription"/>
    <property type="evidence" value="ECO:0007669"/>
    <property type="project" value="TreeGrafter"/>
</dbReference>
<dbReference type="Proteomes" id="UP000322110">
    <property type="component" value="Unassembled WGS sequence"/>
</dbReference>
<dbReference type="PROSITE" id="PS50949">
    <property type="entry name" value="HTH_GNTR"/>
    <property type="match status" value="1"/>
</dbReference>
<dbReference type="SUPFAM" id="SSF46785">
    <property type="entry name" value="Winged helix' DNA-binding domain"/>
    <property type="match status" value="1"/>
</dbReference>
<gene>
    <name evidence="5" type="ORF">F0Q34_12915</name>
</gene>
<dbReference type="SUPFAM" id="SSF64288">
    <property type="entry name" value="Chorismate lyase-like"/>
    <property type="match status" value="1"/>
</dbReference>
<dbReference type="GO" id="GO:0003677">
    <property type="term" value="F:DNA binding"/>
    <property type="evidence" value="ECO:0007669"/>
    <property type="project" value="UniProtKB-KW"/>
</dbReference>
<dbReference type="OrthoDB" id="7334968at2"/>
<reference evidence="5 6" key="1">
    <citation type="journal article" date="2015" name="Int. J. Syst. Evol. Microbiol.">
        <title>Roseomonas oryzae sp. nov., isolated from paddy rhizosphere soil.</title>
        <authorList>
            <person name="Ramaprasad E.V."/>
            <person name="Sasikala Ch."/>
            <person name="Ramana Ch.V."/>
        </authorList>
    </citation>
    <scope>NUCLEOTIDE SEQUENCE [LARGE SCALE GENOMIC DNA]</scope>
    <source>
        <strain evidence="5 6">KCTC 42542</strain>
    </source>
</reference>
<dbReference type="EMBL" id="VUKA01000005">
    <property type="protein sequence ID" value="KAA2213017.1"/>
    <property type="molecule type" value="Genomic_DNA"/>
</dbReference>
<dbReference type="PRINTS" id="PR00035">
    <property type="entry name" value="HTHGNTR"/>
</dbReference>
<dbReference type="CDD" id="cd07377">
    <property type="entry name" value="WHTH_GntR"/>
    <property type="match status" value="1"/>
</dbReference>
<name>A0A5B2TEY7_9PROT</name>
<dbReference type="SMART" id="SM00345">
    <property type="entry name" value="HTH_GNTR"/>
    <property type="match status" value="1"/>
</dbReference>
<comment type="caution">
    <text evidence="5">The sequence shown here is derived from an EMBL/GenBank/DDBJ whole genome shotgun (WGS) entry which is preliminary data.</text>
</comment>
<dbReference type="Pfam" id="PF07702">
    <property type="entry name" value="UTRA"/>
    <property type="match status" value="1"/>
</dbReference>
<dbReference type="Gene3D" id="3.40.1410.10">
    <property type="entry name" value="Chorismate lyase-like"/>
    <property type="match status" value="1"/>
</dbReference>
<dbReference type="Pfam" id="PF00392">
    <property type="entry name" value="GntR"/>
    <property type="match status" value="1"/>
</dbReference>
<dbReference type="PANTHER" id="PTHR44846:SF1">
    <property type="entry name" value="MANNOSYL-D-GLYCERATE TRANSPORT_METABOLISM SYSTEM REPRESSOR MNGR-RELATED"/>
    <property type="match status" value="1"/>
</dbReference>
<dbReference type="InterPro" id="IPR036388">
    <property type="entry name" value="WH-like_DNA-bd_sf"/>
</dbReference>
<feature type="domain" description="HTH gntR-type" evidence="4">
    <location>
        <begin position="7"/>
        <end position="75"/>
    </location>
</feature>
<evidence type="ECO:0000313" key="6">
    <source>
        <dbReference type="Proteomes" id="UP000322110"/>
    </source>
</evidence>
<dbReference type="SMART" id="SM00866">
    <property type="entry name" value="UTRA"/>
    <property type="match status" value="1"/>
</dbReference>
<dbReference type="InterPro" id="IPR050679">
    <property type="entry name" value="Bact_HTH_transcr_reg"/>
</dbReference>
<dbReference type="InterPro" id="IPR036390">
    <property type="entry name" value="WH_DNA-bd_sf"/>
</dbReference>
<accession>A0A5B2TEY7</accession>
<dbReference type="InterPro" id="IPR000524">
    <property type="entry name" value="Tscrpt_reg_HTH_GntR"/>
</dbReference>
<sequence>MNAIVEPSKARGIYLLLRDRIGGGAFRDGDRLPGEPDLAAEYGVSRVTVRRALDQLAASGLVARRPGVGTFVTLPAPAPGPIDVSDVFSDLKQMGRRSEVRLLDFGYGVPAPVIAAALALPPGGRAQRAVRVRSIAGEPFSFLTTHVPEQIGSTYSEADLASQPLLELLERGGRRLGDARQSIAASLAGPTVAAALRVEMGAPLIALTRLVEDAQGRPIEHLHALYRPDRFTFEMRLQRTGTEGARRWSPLPLSMKRQPA</sequence>
<dbReference type="AlphaFoldDB" id="A0A5B2TEY7"/>
<dbReference type="PANTHER" id="PTHR44846">
    <property type="entry name" value="MANNOSYL-D-GLYCERATE TRANSPORT/METABOLISM SYSTEM REPRESSOR MNGR-RELATED"/>
    <property type="match status" value="1"/>
</dbReference>
<keyword evidence="2" id="KW-0238">DNA-binding</keyword>
<evidence type="ECO:0000256" key="3">
    <source>
        <dbReference type="ARBA" id="ARBA00023163"/>
    </source>
</evidence>
<organism evidence="5 6">
    <name type="scientific">Teichococcus oryzae</name>
    <dbReference type="NCBI Taxonomy" id="1608942"/>
    <lineage>
        <taxon>Bacteria</taxon>
        <taxon>Pseudomonadati</taxon>
        <taxon>Pseudomonadota</taxon>
        <taxon>Alphaproteobacteria</taxon>
        <taxon>Acetobacterales</taxon>
        <taxon>Roseomonadaceae</taxon>
        <taxon>Roseomonas</taxon>
    </lineage>
</organism>
<keyword evidence="3" id="KW-0804">Transcription</keyword>
<evidence type="ECO:0000259" key="4">
    <source>
        <dbReference type="PROSITE" id="PS50949"/>
    </source>
</evidence>